<gene>
    <name evidence="2" type="ORF">WAE58_10240</name>
</gene>
<feature type="transmembrane region" description="Helical" evidence="1">
    <location>
        <begin position="58"/>
        <end position="78"/>
    </location>
</feature>
<protein>
    <submittedName>
        <fullName evidence="2">Uncharacterized protein</fullName>
    </submittedName>
</protein>
<keyword evidence="3" id="KW-1185">Reference proteome</keyword>
<keyword evidence="1" id="KW-1133">Transmembrane helix</keyword>
<reference evidence="2 3" key="1">
    <citation type="submission" date="2024-03" db="EMBL/GenBank/DDBJ databases">
        <title>Sequence of Lycoming College Course Isolates.</title>
        <authorList>
            <person name="Plotts O."/>
            <person name="Newman J."/>
        </authorList>
    </citation>
    <scope>NUCLEOTIDE SEQUENCE [LARGE SCALE GENOMIC DNA]</scope>
    <source>
        <strain evidence="2 3">CJB-3</strain>
    </source>
</reference>
<keyword evidence="1" id="KW-0472">Membrane</keyword>
<feature type="transmembrane region" description="Helical" evidence="1">
    <location>
        <begin position="120"/>
        <end position="138"/>
    </location>
</feature>
<evidence type="ECO:0000313" key="3">
    <source>
        <dbReference type="Proteomes" id="UP001378956"/>
    </source>
</evidence>
<dbReference type="Proteomes" id="UP001378956">
    <property type="component" value="Unassembled WGS sequence"/>
</dbReference>
<comment type="caution">
    <text evidence="2">The sequence shown here is derived from an EMBL/GenBank/DDBJ whole genome shotgun (WGS) entry which is preliminary data.</text>
</comment>
<dbReference type="EMBL" id="JBBEUB010000002">
    <property type="protein sequence ID" value="MEJ2902806.1"/>
    <property type="molecule type" value="Genomic_DNA"/>
</dbReference>
<accession>A0ABU8NMA9</accession>
<dbReference type="RefSeq" id="WP_288879480.1">
    <property type="nucleotide sequence ID" value="NZ_CBFGNQ010000022.1"/>
</dbReference>
<sequence length="142" mass="16153">MKIDFFCLFYIGKSYTDYMDVGKGLLFFFGALGVFNGLILSVYFFFFTKKKHLSNLFFGALLLAISLRIGKSIFVSFYPSLAKIYLQIGLTACFFIGPFLYYFLKSTINPGAPLTRSSKWSIAVLFAIILIPGIIYPYQTYP</sequence>
<feature type="transmembrane region" description="Helical" evidence="1">
    <location>
        <begin position="25"/>
        <end position="46"/>
    </location>
</feature>
<evidence type="ECO:0000256" key="1">
    <source>
        <dbReference type="SAM" id="Phobius"/>
    </source>
</evidence>
<feature type="transmembrane region" description="Helical" evidence="1">
    <location>
        <begin position="84"/>
        <end position="104"/>
    </location>
</feature>
<organism evidence="2 3">
    <name type="scientific">Pedobacter panaciterrae</name>
    <dbReference type="NCBI Taxonomy" id="363849"/>
    <lineage>
        <taxon>Bacteria</taxon>
        <taxon>Pseudomonadati</taxon>
        <taxon>Bacteroidota</taxon>
        <taxon>Sphingobacteriia</taxon>
        <taxon>Sphingobacteriales</taxon>
        <taxon>Sphingobacteriaceae</taxon>
        <taxon>Pedobacter</taxon>
    </lineage>
</organism>
<name>A0ABU8NMA9_9SPHI</name>
<evidence type="ECO:0000313" key="2">
    <source>
        <dbReference type="EMBL" id="MEJ2902806.1"/>
    </source>
</evidence>
<keyword evidence="1" id="KW-0812">Transmembrane</keyword>
<proteinExistence type="predicted"/>